<evidence type="ECO:0000256" key="2">
    <source>
        <dbReference type="SAM" id="SignalP"/>
    </source>
</evidence>
<proteinExistence type="inferred from homology"/>
<reference evidence="4" key="1">
    <citation type="journal article" date="2019" name="Int. J. Syst. Evol. Microbiol.">
        <title>The Global Catalogue of Microorganisms (GCM) 10K type strain sequencing project: providing services to taxonomists for standard genome sequencing and annotation.</title>
        <authorList>
            <consortium name="The Broad Institute Genomics Platform"/>
            <consortium name="The Broad Institute Genome Sequencing Center for Infectious Disease"/>
            <person name="Wu L."/>
            <person name="Ma J."/>
        </authorList>
    </citation>
    <scope>NUCLEOTIDE SEQUENCE [LARGE SCALE GENOMIC DNA]</scope>
    <source>
        <strain evidence="4">CGMCC 1.12923</strain>
    </source>
</reference>
<comment type="similarity">
    <text evidence="1">Belongs to the nucleoside-specific channel-forming outer membrane porin (Tsx) (TC 1.B.10) family.</text>
</comment>
<dbReference type="Pfam" id="PF03502">
    <property type="entry name" value="Channel_Tsx"/>
    <property type="match status" value="1"/>
</dbReference>
<dbReference type="SUPFAM" id="SSF111364">
    <property type="entry name" value="Tsx-like channel"/>
    <property type="match status" value="1"/>
</dbReference>
<keyword evidence="2" id="KW-0732">Signal</keyword>
<dbReference type="RefSeq" id="WP_099032995.1">
    <property type="nucleotide sequence ID" value="NZ_BMGJ01000002.1"/>
</dbReference>
<dbReference type="InterPro" id="IPR018013">
    <property type="entry name" value="Channel_Tsx-like"/>
</dbReference>
<evidence type="ECO:0000256" key="1">
    <source>
        <dbReference type="ARBA" id="ARBA00008728"/>
    </source>
</evidence>
<organism evidence="3 4">
    <name type="scientific">Lacimicrobium alkaliphilum</name>
    <dbReference type="NCBI Taxonomy" id="1526571"/>
    <lineage>
        <taxon>Bacteria</taxon>
        <taxon>Pseudomonadati</taxon>
        <taxon>Pseudomonadota</taxon>
        <taxon>Gammaproteobacteria</taxon>
        <taxon>Alteromonadales</taxon>
        <taxon>Alteromonadaceae</taxon>
        <taxon>Lacimicrobium</taxon>
    </lineage>
</organism>
<feature type="chain" id="PRO_5047322095" evidence="2">
    <location>
        <begin position="20"/>
        <end position="238"/>
    </location>
</feature>
<evidence type="ECO:0000313" key="3">
    <source>
        <dbReference type="EMBL" id="GGD54897.1"/>
    </source>
</evidence>
<keyword evidence="4" id="KW-1185">Reference proteome</keyword>
<dbReference type="InterPro" id="IPR036777">
    <property type="entry name" value="Channel_Tsx-like_sf"/>
</dbReference>
<dbReference type="EMBL" id="BMGJ01000002">
    <property type="protein sequence ID" value="GGD54897.1"/>
    <property type="molecule type" value="Genomic_DNA"/>
</dbReference>
<comment type="caution">
    <text evidence="3">The sequence shown here is derived from an EMBL/GenBank/DDBJ whole genome shotgun (WGS) entry which is preliminary data.</text>
</comment>
<gene>
    <name evidence="3" type="primary">tsx</name>
    <name evidence="3" type="ORF">GCM10011357_08280</name>
</gene>
<evidence type="ECO:0000313" key="4">
    <source>
        <dbReference type="Proteomes" id="UP000614272"/>
    </source>
</evidence>
<sequence length="238" mass="27159">MKAGLILLLVLFHSHLALASFQEARLSYLYGENYRIGESDRQVITLEHVASTDWGDSFFFLDHMRFADGTRTNYAELQPRFSLSKKTSTSFVAGPIKDVLIAGHVEMGSNATNFLYGMGVDLDIPGFQFFQVNGYRRNNDDKANNWQLTLVWAVPWRFGEQQFVFDGFADWASTSSDQRANLNITPQLKWLASDVLGIKSKLYLGFEYVYWRNKFGIANSAALASNENNLNLLIKWHF</sequence>
<dbReference type="Gene3D" id="2.40.230.20">
    <property type="entry name" value="Nucleoside-specific channel-forming protein, Tsx-like"/>
    <property type="match status" value="1"/>
</dbReference>
<name>A0ABQ1R3Z0_9ALTE</name>
<protein>
    <submittedName>
        <fullName evidence="3">Ion channel protein Tsx</fullName>
    </submittedName>
</protein>
<dbReference type="Proteomes" id="UP000614272">
    <property type="component" value="Unassembled WGS sequence"/>
</dbReference>
<feature type="signal peptide" evidence="2">
    <location>
        <begin position="1"/>
        <end position="19"/>
    </location>
</feature>
<accession>A0ABQ1R3Z0</accession>